<dbReference type="KEGG" id="cmar:IMCC12053_2588"/>
<name>A0A0P0A1C2_9RHOB</name>
<reference evidence="1 2" key="1">
    <citation type="submission" date="2015-05" db="EMBL/GenBank/DDBJ databases">
        <authorList>
            <person name="Wang D.B."/>
            <person name="Wang M."/>
        </authorList>
    </citation>
    <scope>NUCLEOTIDE SEQUENCE [LARGE SCALE GENOMIC DNA]</scope>
    <source>
        <strain evidence="1 2">IMCC 12053</strain>
    </source>
</reference>
<dbReference type="Proteomes" id="UP000064920">
    <property type="component" value="Chromosome"/>
</dbReference>
<keyword evidence="2" id="KW-1185">Reference proteome</keyword>
<dbReference type="STRING" id="1397108.IMCC12053_2588"/>
<protein>
    <submittedName>
        <fullName evidence="1">Uncharacterized protein</fullName>
    </submittedName>
</protein>
<accession>A0A0P0A1C2</accession>
<proteinExistence type="predicted"/>
<evidence type="ECO:0000313" key="2">
    <source>
        <dbReference type="Proteomes" id="UP000064920"/>
    </source>
</evidence>
<dbReference type="EMBL" id="CP012023">
    <property type="protein sequence ID" value="ALI56535.1"/>
    <property type="molecule type" value="Genomic_DNA"/>
</dbReference>
<sequence length="39" mass="4874">MASYRRDIEDHCFYMVDFCHVYHRILKFRYGVDCAPMQR</sequence>
<organism evidence="1 2">
    <name type="scientific">Celeribacter marinus</name>
    <dbReference type="NCBI Taxonomy" id="1397108"/>
    <lineage>
        <taxon>Bacteria</taxon>
        <taxon>Pseudomonadati</taxon>
        <taxon>Pseudomonadota</taxon>
        <taxon>Alphaproteobacteria</taxon>
        <taxon>Rhodobacterales</taxon>
        <taxon>Roseobacteraceae</taxon>
        <taxon>Celeribacter</taxon>
    </lineage>
</organism>
<dbReference type="AlphaFoldDB" id="A0A0P0A1C2"/>
<dbReference type="PATRIC" id="fig|1397108.4.peg.2645"/>
<evidence type="ECO:0000313" key="1">
    <source>
        <dbReference type="EMBL" id="ALI56535.1"/>
    </source>
</evidence>
<gene>
    <name evidence="1" type="ORF">IMCC12053_2588</name>
</gene>